<evidence type="ECO:0000256" key="7">
    <source>
        <dbReference type="ARBA" id="ARBA00022729"/>
    </source>
</evidence>
<dbReference type="Ensembl" id="ENSORLT00015030744.1">
    <property type="protein sequence ID" value="ENSORLP00015035758.1"/>
    <property type="gene ID" value="ENSORLG00015022536.1"/>
</dbReference>
<dbReference type="PANTHER" id="PTHR47333">
    <property type="entry name" value="VON WILLEBRAND FACTOR C AND EGF DOMAIN-CONTAINING PROTEIN"/>
    <property type="match status" value="1"/>
</dbReference>
<comment type="similarity">
    <text evidence="2">Belongs to the fibulin family.</text>
</comment>
<dbReference type="InterPro" id="IPR052080">
    <property type="entry name" value="vWF_C/EGF_Fibrillin"/>
</dbReference>
<comment type="subcellular location">
    <subcellularLocation>
        <location evidence="1">Secreted</location>
        <location evidence="1">Extracellular space</location>
        <location evidence="1">Extracellular matrix</location>
    </subcellularLocation>
</comment>
<reference evidence="16 17" key="2">
    <citation type="submission" date="2017-04" db="EMBL/GenBank/DDBJ databases">
        <title>CpG methylation of centromeres and impact of large insertions on vertebrate speciation.</title>
        <authorList>
            <person name="Ichikawa K."/>
            <person name="Yoshimura J."/>
            <person name="Morishita S."/>
        </authorList>
    </citation>
    <scope>NUCLEOTIDE SEQUENCE</scope>
    <source>
        <strain evidence="16 17">HSOK</strain>
    </source>
</reference>
<dbReference type="InterPro" id="IPR018097">
    <property type="entry name" value="EGF_Ca-bd_CS"/>
</dbReference>
<dbReference type="PIRSF" id="PIRSF036313">
    <property type="entry name" value="Fibulin-1"/>
    <property type="match status" value="1"/>
</dbReference>
<dbReference type="InterPro" id="IPR000742">
    <property type="entry name" value="EGF"/>
</dbReference>
<feature type="domain" description="Anaphylatoxin-like" evidence="14">
    <location>
        <begin position="104"/>
        <end position="137"/>
    </location>
</feature>
<dbReference type="PROSITE" id="PS00010">
    <property type="entry name" value="ASX_HYDROXYL"/>
    <property type="match status" value="5"/>
</dbReference>
<dbReference type="FunFam" id="2.10.25.10:FF:000005">
    <property type="entry name" value="Fibrillin 2"/>
    <property type="match status" value="2"/>
</dbReference>
<dbReference type="CDD" id="cd00054">
    <property type="entry name" value="EGF_CA"/>
    <property type="match status" value="7"/>
</dbReference>
<reference evidence="16" key="3">
    <citation type="submission" date="2025-08" db="UniProtKB">
        <authorList>
            <consortium name="Ensembl"/>
        </authorList>
    </citation>
    <scope>IDENTIFICATION</scope>
    <source>
        <strain evidence="16">HSOK</strain>
    </source>
</reference>
<feature type="disulfide bond" evidence="12">
    <location>
        <begin position="690"/>
        <end position="700"/>
    </location>
</feature>
<dbReference type="InterPro" id="IPR055088">
    <property type="entry name" value="Fibulin_C"/>
</dbReference>
<dbReference type="Gene3D" id="2.10.25.10">
    <property type="entry name" value="Laminin"/>
    <property type="match status" value="14"/>
</dbReference>
<feature type="domain" description="EGF-like" evidence="15">
    <location>
        <begin position="427"/>
        <end position="467"/>
    </location>
</feature>
<evidence type="ECO:0000256" key="13">
    <source>
        <dbReference type="SAM" id="SignalP"/>
    </source>
</evidence>
<organism evidence="16 17">
    <name type="scientific">Oryzias latipes</name>
    <name type="common">Japanese rice fish</name>
    <name type="synonym">Japanese killifish</name>
    <dbReference type="NCBI Taxonomy" id="8090"/>
    <lineage>
        <taxon>Eukaryota</taxon>
        <taxon>Metazoa</taxon>
        <taxon>Chordata</taxon>
        <taxon>Craniata</taxon>
        <taxon>Vertebrata</taxon>
        <taxon>Euteleostomi</taxon>
        <taxon>Actinopterygii</taxon>
        <taxon>Neopterygii</taxon>
        <taxon>Teleostei</taxon>
        <taxon>Neoteleostei</taxon>
        <taxon>Acanthomorphata</taxon>
        <taxon>Ovalentaria</taxon>
        <taxon>Atherinomorphae</taxon>
        <taxon>Beloniformes</taxon>
        <taxon>Adrianichthyidae</taxon>
        <taxon>Oryziinae</taxon>
        <taxon>Oryzias</taxon>
    </lineage>
</organism>
<dbReference type="InterPro" id="IPR000152">
    <property type="entry name" value="EGF-type_Asp/Asn_hydroxyl_site"/>
</dbReference>
<dbReference type="FunFam" id="2.10.25.10:FF:000038">
    <property type="entry name" value="Fibrillin 2"/>
    <property type="match status" value="3"/>
</dbReference>
<reference key="1">
    <citation type="journal article" date="2007" name="Nature">
        <title>The medaka draft genome and insights into vertebrate genome evolution.</title>
        <authorList>
            <person name="Kasahara M."/>
            <person name="Naruse K."/>
            <person name="Sasaki S."/>
            <person name="Nakatani Y."/>
            <person name="Qu W."/>
            <person name="Ahsan B."/>
            <person name="Yamada T."/>
            <person name="Nagayasu Y."/>
            <person name="Doi K."/>
            <person name="Kasai Y."/>
            <person name="Jindo T."/>
            <person name="Kobayashi D."/>
            <person name="Shimada A."/>
            <person name="Toyoda A."/>
            <person name="Kuroki Y."/>
            <person name="Fujiyama A."/>
            <person name="Sasaki T."/>
            <person name="Shimizu A."/>
            <person name="Asakawa S."/>
            <person name="Shimizu N."/>
            <person name="Hashimoto S."/>
            <person name="Yang J."/>
            <person name="Lee Y."/>
            <person name="Matsushima K."/>
            <person name="Sugano S."/>
            <person name="Sakaizumi M."/>
            <person name="Narita T."/>
            <person name="Ohishi K."/>
            <person name="Haga S."/>
            <person name="Ohta F."/>
            <person name="Nomoto H."/>
            <person name="Nogata K."/>
            <person name="Morishita T."/>
            <person name="Endo T."/>
            <person name="Shin-I T."/>
            <person name="Takeda H."/>
            <person name="Morishita S."/>
            <person name="Kohara Y."/>
        </authorList>
    </citation>
    <scope>NUCLEOTIDE SEQUENCE [LARGE SCALE GENOMIC DNA]</scope>
    <source>
        <strain>Hd-rR</strain>
    </source>
</reference>
<evidence type="ECO:0000259" key="15">
    <source>
        <dbReference type="PROSITE" id="PS50026"/>
    </source>
</evidence>
<protein>
    <recommendedName>
        <fullName evidence="3">Fibulin-1</fullName>
    </recommendedName>
</protein>
<keyword evidence="6 12" id="KW-0245">EGF-like domain</keyword>
<evidence type="ECO:0000256" key="8">
    <source>
        <dbReference type="ARBA" id="ARBA00022737"/>
    </source>
</evidence>
<dbReference type="InterPro" id="IPR000020">
    <property type="entry name" value="Anaphylatoxin/fibulin"/>
</dbReference>
<keyword evidence="9" id="KW-0106">Calcium</keyword>
<name>A0A3P9JTX3_ORYLA</name>
<dbReference type="PROSITE" id="PS50026">
    <property type="entry name" value="EGF_3"/>
    <property type="match status" value="4"/>
</dbReference>
<dbReference type="PROSITE" id="PS01187">
    <property type="entry name" value="EGF_CA"/>
    <property type="match status" value="5"/>
</dbReference>
<feature type="chain" id="PRO_5018279584" description="Fibulin-1" evidence="13">
    <location>
        <begin position="17"/>
        <end position="906"/>
    </location>
</feature>
<evidence type="ECO:0000256" key="3">
    <source>
        <dbReference type="ARBA" id="ARBA00021554"/>
    </source>
</evidence>
<dbReference type="PROSITE" id="PS01186">
    <property type="entry name" value="EGF_2"/>
    <property type="match status" value="3"/>
</dbReference>
<keyword evidence="5" id="KW-0272">Extracellular matrix</keyword>
<feature type="domain" description="EGF-like" evidence="15">
    <location>
        <begin position="686"/>
        <end position="726"/>
    </location>
</feature>
<dbReference type="PANTHER" id="PTHR47333:SF4">
    <property type="entry name" value="EGF-LIKE DOMAIN-CONTAINING PROTEIN"/>
    <property type="match status" value="1"/>
</dbReference>
<evidence type="ECO:0000256" key="6">
    <source>
        <dbReference type="ARBA" id="ARBA00022536"/>
    </source>
</evidence>
<dbReference type="InterPro" id="IPR009030">
    <property type="entry name" value="Growth_fac_rcpt_cys_sf"/>
</dbReference>
<evidence type="ECO:0000259" key="14">
    <source>
        <dbReference type="PROSITE" id="PS01178"/>
    </source>
</evidence>
<dbReference type="InterPro" id="IPR017048">
    <property type="entry name" value="Fibulin-1"/>
</dbReference>
<feature type="domain" description="EGF-like" evidence="15">
    <location>
        <begin position="646"/>
        <end position="685"/>
    </location>
</feature>
<comment type="caution">
    <text evidence="12">Lacks conserved residue(s) required for the propagation of feature annotation.</text>
</comment>
<dbReference type="SUPFAM" id="SSF57196">
    <property type="entry name" value="EGF/Laminin"/>
    <property type="match status" value="2"/>
</dbReference>
<dbReference type="PROSITE" id="PS01178">
    <property type="entry name" value="ANAPHYLATOXIN_2"/>
    <property type="match status" value="1"/>
</dbReference>
<dbReference type="FunFam" id="2.10.25.10:FF:000139">
    <property type="entry name" value="Fibulin-1"/>
    <property type="match status" value="1"/>
</dbReference>
<dbReference type="SUPFAM" id="SSF57184">
    <property type="entry name" value="Growth factor receptor domain"/>
    <property type="match status" value="4"/>
</dbReference>
<reference evidence="16" key="4">
    <citation type="submission" date="2025-09" db="UniProtKB">
        <authorList>
            <consortium name="Ensembl"/>
        </authorList>
    </citation>
    <scope>IDENTIFICATION</scope>
    <source>
        <strain evidence="16">HSOK</strain>
    </source>
</reference>
<dbReference type="GO" id="GO:0005576">
    <property type="term" value="C:extracellular region"/>
    <property type="evidence" value="ECO:0007669"/>
    <property type="project" value="InterPro"/>
</dbReference>
<dbReference type="Proteomes" id="UP000265200">
    <property type="component" value="Chromosome 23"/>
</dbReference>
<dbReference type="PROSITE" id="PS01177">
    <property type="entry name" value="ANAPHYLATOXIN_1"/>
    <property type="match status" value="1"/>
</dbReference>
<keyword evidence="8" id="KW-0677">Repeat</keyword>
<evidence type="ECO:0000256" key="4">
    <source>
        <dbReference type="ARBA" id="ARBA00022525"/>
    </source>
</evidence>
<sequence>MALRIILLLSVGGILGWEENKLLSVEGCCNLGRATAIREHDCAAQKVLTSAMCSIIQEQCCRASAGEMACKDGIKTARGQGACERAFFSGFDWQTLISQICCDCCTLGLMVAKNGWSCDFRGLQLEKQCSDAAKSCCDQPKEIRPTIKVPVEPRIFTTPPPQRMRSCQDANCSQLCLENAMCACREGFQMKMDGVTCQDIDECLTGRHNCGPGQVCLNTDGSFDCKPRCGTGYVLTAENHCEDIDECAFESHNCEANFVCLNTAGSFRCERKNVCRDGYIQDSTGSCVDINECLTHTDACQPDQFCINSEGSYTCRSTTDDCKQGYQLTADGLRCEDVNECLTSSHNCAHGEICLNTEGSFYCQATCAPGFHFTPENKCRDIDECALWTHNCEANFVCVNTAGSYRCQPKTGCEEGYIQDSAGNCIDMDECLKGNVCGSRACVNTEGSYHCECQTGFMYSRVSKKCEDIDECALWTSTCGANFVCVNTDGSFQCHPDKACGDGYILDPAGKCVDVNECVTHSHPCRPGQACINTVGSFYCRSIVASCARGYHLNADGTHCEDVDECVLHNVCGSHGSCVNVEGSYRCECQNGFTFNSISKLCEDVNECRHYSGRLCAHKCENTEGSYHCSCIKGFKLAENGNNCEDVDECEINPCSQECANVYGSYQCYCRRGYELNDIDGITCEDIDECAIPNVCSYRCINTVGGFNCTCPSSGYTLGPDGRSCQDVDECAAGTHTCSASENCFNIQGGFRCLYFDCPPNFRRATSGSEAETSAFVRCIKSCKRHDTDCANDPVLVITSTVLSLPTLRKLEEPEDIAVLRTAAAAKPDLLPNEPQVYFDIQATDEQYSFDVVKRSQHGMILGVIRQVKPIVGPRELVLEITVNYVQSGVISQQNIVIINVYISEL</sequence>
<evidence type="ECO:0000313" key="17">
    <source>
        <dbReference type="Proteomes" id="UP000265200"/>
    </source>
</evidence>
<dbReference type="AlphaFoldDB" id="A0A3P9JTX3"/>
<dbReference type="GO" id="GO:0030855">
    <property type="term" value="P:epithelial cell differentiation"/>
    <property type="evidence" value="ECO:0007669"/>
    <property type="project" value="UniProtKB-ARBA"/>
</dbReference>
<dbReference type="SMART" id="SM00179">
    <property type="entry name" value="EGF_CA"/>
    <property type="match status" value="13"/>
</dbReference>
<dbReference type="GO" id="GO:0030198">
    <property type="term" value="P:extracellular matrix organization"/>
    <property type="evidence" value="ECO:0007669"/>
    <property type="project" value="InterPro"/>
</dbReference>
<evidence type="ECO:0000256" key="10">
    <source>
        <dbReference type="ARBA" id="ARBA00023157"/>
    </source>
</evidence>
<dbReference type="SMART" id="SM00181">
    <property type="entry name" value="EGF"/>
    <property type="match status" value="14"/>
</dbReference>
<dbReference type="FunFam" id="2.10.25.10:FF:000002">
    <property type="entry name" value="Latent-transforming growth factor beta-binding protein 3"/>
    <property type="match status" value="1"/>
</dbReference>
<evidence type="ECO:0000256" key="11">
    <source>
        <dbReference type="ARBA" id="ARBA00023180"/>
    </source>
</evidence>
<feature type="domain" description="EGF-like" evidence="15">
    <location>
        <begin position="562"/>
        <end position="603"/>
    </location>
</feature>
<feature type="signal peptide" evidence="13">
    <location>
        <begin position="1"/>
        <end position="16"/>
    </location>
</feature>
<dbReference type="FunFam" id="2.10.25.10:FF:000024">
    <property type="entry name" value="Putative latent-transforming growth factor beta-binding protein 2"/>
    <property type="match status" value="1"/>
</dbReference>
<dbReference type="FunFam" id="2.10.25.10:FF:000078">
    <property type="entry name" value="Fibulin-1"/>
    <property type="match status" value="1"/>
</dbReference>
<dbReference type="Pfam" id="PF22914">
    <property type="entry name" value="Fibulin_C"/>
    <property type="match status" value="1"/>
</dbReference>
<accession>A0A3P9JTX3</accession>
<evidence type="ECO:0000256" key="2">
    <source>
        <dbReference type="ARBA" id="ARBA00006127"/>
    </source>
</evidence>
<proteinExistence type="inferred from homology"/>
<evidence type="ECO:0000256" key="5">
    <source>
        <dbReference type="ARBA" id="ARBA00022530"/>
    </source>
</evidence>
<dbReference type="Pfam" id="PF12662">
    <property type="entry name" value="cEGF"/>
    <property type="match status" value="1"/>
</dbReference>
<evidence type="ECO:0000313" key="16">
    <source>
        <dbReference type="Ensembl" id="ENSORLP00015035758.1"/>
    </source>
</evidence>
<evidence type="ECO:0000256" key="12">
    <source>
        <dbReference type="PROSITE-ProRule" id="PRU00076"/>
    </source>
</evidence>
<keyword evidence="7 13" id="KW-0732">Signal</keyword>
<dbReference type="GO" id="GO:0005509">
    <property type="term" value="F:calcium ion binding"/>
    <property type="evidence" value="ECO:0007669"/>
    <property type="project" value="InterPro"/>
</dbReference>
<keyword evidence="11" id="KW-0325">Glycoprotein</keyword>
<dbReference type="Pfam" id="PF07645">
    <property type="entry name" value="EGF_CA"/>
    <property type="match status" value="11"/>
</dbReference>
<dbReference type="GO" id="GO:0016504">
    <property type="term" value="F:peptidase activator activity"/>
    <property type="evidence" value="ECO:0007669"/>
    <property type="project" value="InterPro"/>
</dbReference>
<dbReference type="FunFam" id="2.10.25.10:FF:000010">
    <property type="entry name" value="Pro-epidermal growth factor"/>
    <property type="match status" value="1"/>
</dbReference>
<dbReference type="InterPro" id="IPR049883">
    <property type="entry name" value="NOTCH1_EGF-like"/>
</dbReference>
<dbReference type="InterPro" id="IPR026823">
    <property type="entry name" value="cEGF"/>
</dbReference>
<evidence type="ECO:0000256" key="9">
    <source>
        <dbReference type="ARBA" id="ARBA00022837"/>
    </source>
</evidence>
<keyword evidence="4" id="KW-0964">Secreted</keyword>
<dbReference type="SMART" id="SM00104">
    <property type="entry name" value="ANATO"/>
    <property type="match status" value="2"/>
</dbReference>
<evidence type="ECO:0000256" key="1">
    <source>
        <dbReference type="ARBA" id="ARBA00004498"/>
    </source>
</evidence>
<keyword evidence="10 12" id="KW-1015">Disulfide bond</keyword>
<dbReference type="InterPro" id="IPR001881">
    <property type="entry name" value="EGF-like_Ca-bd_dom"/>
</dbReference>
<dbReference type="GO" id="GO:0071944">
    <property type="term" value="C:cell periphery"/>
    <property type="evidence" value="ECO:0007669"/>
    <property type="project" value="UniProtKB-ARBA"/>
</dbReference>